<name>F0WGD7_9STRA</name>
<sequence>MHISHKGQGNINRIEHLIAIHQQFDLADLRNLIIASIQSIRTEWFQRTARRHIDLPGCSGVIKQNTS</sequence>
<dbReference type="HOGENOM" id="CLU_2817769_0_0_1"/>
<proteinExistence type="predicted"/>
<dbReference type="EMBL" id="FR824135">
    <property type="protein sequence ID" value="CCA20298.1"/>
    <property type="molecule type" value="Genomic_DNA"/>
</dbReference>
<reference evidence="1" key="2">
    <citation type="submission" date="2011-02" db="EMBL/GenBank/DDBJ databases">
        <authorList>
            <person name="MacLean D."/>
        </authorList>
    </citation>
    <scope>NUCLEOTIDE SEQUENCE</scope>
</reference>
<gene>
    <name evidence="1" type="primary">AlNc14C90G5669</name>
    <name evidence="1" type="ORF">ALNC14_064410</name>
</gene>
<protein>
    <submittedName>
        <fullName evidence="1">AlNc14C90G5669 protein</fullName>
    </submittedName>
</protein>
<reference evidence="1" key="1">
    <citation type="journal article" date="2011" name="PLoS Biol.">
        <title>Gene gain and loss during evolution of obligate parasitism in the white rust pathogen of Arabidopsis thaliana.</title>
        <authorList>
            <person name="Kemen E."/>
            <person name="Gardiner A."/>
            <person name="Schultz-Larsen T."/>
            <person name="Kemen A.C."/>
            <person name="Balmuth A.L."/>
            <person name="Robert-Seilaniantz A."/>
            <person name="Bailey K."/>
            <person name="Holub E."/>
            <person name="Studholme D.J."/>
            <person name="Maclean D."/>
            <person name="Jones J.D."/>
        </authorList>
    </citation>
    <scope>NUCLEOTIDE SEQUENCE</scope>
</reference>
<dbReference type="AlphaFoldDB" id="F0WGD7"/>
<organism evidence="1">
    <name type="scientific">Albugo laibachii Nc14</name>
    <dbReference type="NCBI Taxonomy" id="890382"/>
    <lineage>
        <taxon>Eukaryota</taxon>
        <taxon>Sar</taxon>
        <taxon>Stramenopiles</taxon>
        <taxon>Oomycota</taxon>
        <taxon>Peronosporomycetes</taxon>
        <taxon>Albuginales</taxon>
        <taxon>Albuginaceae</taxon>
        <taxon>Albugo</taxon>
    </lineage>
</organism>
<accession>F0WGD7</accession>
<evidence type="ECO:0000313" key="1">
    <source>
        <dbReference type="EMBL" id="CCA20298.1"/>
    </source>
</evidence>